<gene>
    <name evidence="6" type="ORF">AFUS01_LOCUS18584</name>
</gene>
<dbReference type="InterPro" id="IPR018499">
    <property type="entry name" value="Tetraspanin/Peripherin"/>
</dbReference>
<keyword evidence="4 5" id="KW-0472">Membrane</keyword>
<evidence type="ECO:0008006" key="8">
    <source>
        <dbReference type="Google" id="ProtNLM"/>
    </source>
</evidence>
<name>A0A8J2K2B6_9HEXA</name>
<comment type="caution">
    <text evidence="6">The sequence shown here is derived from an EMBL/GenBank/DDBJ whole genome shotgun (WGS) entry which is preliminary data.</text>
</comment>
<feature type="transmembrane region" description="Helical" evidence="5">
    <location>
        <begin position="7"/>
        <end position="31"/>
    </location>
</feature>
<accession>A0A8J2K2B6</accession>
<dbReference type="EMBL" id="CAJVCH010186024">
    <property type="protein sequence ID" value="CAG7729899.1"/>
    <property type="molecule type" value="Genomic_DNA"/>
</dbReference>
<evidence type="ECO:0000256" key="5">
    <source>
        <dbReference type="SAM" id="Phobius"/>
    </source>
</evidence>
<feature type="transmembrane region" description="Helical" evidence="5">
    <location>
        <begin position="43"/>
        <end position="65"/>
    </location>
</feature>
<comment type="subcellular location">
    <subcellularLocation>
        <location evidence="1">Membrane</location>
        <topology evidence="1">Multi-pass membrane protein</topology>
    </subcellularLocation>
</comment>
<dbReference type="Proteomes" id="UP000708208">
    <property type="component" value="Unassembled WGS sequence"/>
</dbReference>
<evidence type="ECO:0000313" key="7">
    <source>
        <dbReference type="Proteomes" id="UP000708208"/>
    </source>
</evidence>
<keyword evidence="7" id="KW-1185">Reference proteome</keyword>
<dbReference type="OrthoDB" id="6628431at2759"/>
<evidence type="ECO:0000313" key="6">
    <source>
        <dbReference type="EMBL" id="CAG7729899.1"/>
    </source>
</evidence>
<evidence type="ECO:0000256" key="1">
    <source>
        <dbReference type="ARBA" id="ARBA00004141"/>
    </source>
</evidence>
<reference evidence="6" key="1">
    <citation type="submission" date="2021-06" db="EMBL/GenBank/DDBJ databases">
        <authorList>
            <person name="Hodson N. C."/>
            <person name="Mongue J. A."/>
            <person name="Jaron S. K."/>
        </authorList>
    </citation>
    <scope>NUCLEOTIDE SEQUENCE</scope>
</reference>
<dbReference type="AlphaFoldDB" id="A0A8J2K2B6"/>
<proteinExistence type="predicted"/>
<feature type="transmembrane region" description="Helical" evidence="5">
    <location>
        <begin position="228"/>
        <end position="248"/>
    </location>
</feature>
<keyword evidence="3 5" id="KW-1133">Transmembrane helix</keyword>
<keyword evidence="2 5" id="KW-0812">Transmembrane</keyword>
<evidence type="ECO:0000256" key="3">
    <source>
        <dbReference type="ARBA" id="ARBA00022989"/>
    </source>
</evidence>
<dbReference type="CDD" id="cd03127">
    <property type="entry name" value="tetraspanin_LEL"/>
    <property type="match status" value="1"/>
</dbReference>
<evidence type="ECO:0000256" key="2">
    <source>
        <dbReference type="ARBA" id="ARBA00022692"/>
    </source>
</evidence>
<protein>
    <recommendedName>
        <fullName evidence="8">Tetraspanin</fullName>
    </recommendedName>
</protein>
<sequence length="385" mass="42949">MGLAQGSCWFTISLLLNSIAAVACFGIYFHFGGPPPHDSTDTGLKILSVWSVISIFVAFLCIIALSTKTKSICFLLFCELGLVISCSGSFFIRHFLHEVTLDPEGMTTYTLDYVQENGAPPPFLDKIQHDMSCCGINGVKDYIPIENQRGIISVPSSCCQLTDKYSPLCLQNGQGPIYSPGVNTSIFQYNSKGCKIFMNSTITFLNNMPARSRAWLSLLLYVNNLKDFFLDFMVFYTLMLFVIFNYHLIRHCIRRPEVVPRAPPLETERSRRPISLIPTTGITVDVNMNGPKQESTSPSPYYFPKGRVMTEFGSHPFMLSAIGPRPQPKSTKPVQVQMQPNVVPVPGPCERCLRFSNTSYINPIVTEPIPSAPPPPYFSVLENQV</sequence>
<dbReference type="GO" id="GO:0016020">
    <property type="term" value="C:membrane"/>
    <property type="evidence" value="ECO:0007669"/>
    <property type="project" value="UniProtKB-SubCell"/>
</dbReference>
<evidence type="ECO:0000256" key="4">
    <source>
        <dbReference type="ARBA" id="ARBA00023136"/>
    </source>
</evidence>
<dbReference type="Pfam" id="PF00335">
    <property type="entry name" value="Tetraspanin"/>
    <property type="match status" value="1"/>
</dbReference>
<feature type="transmembrane region" description="Helical" evidence="5">
    <location>
        <begin position="72"/>
        <end position="92"/>
    </location>
</feature>
<organism evidence="6 7">
    <name type="scientific">Allacma fusca</name>
    <dbReference type="NCBI Taxonomy" id="39272"/>
    <lineage>
        <taxon>Eukaryota</taxon>
        <taxon>Metazoa</taxon>
        <taxon>Ecdysozoa</taxon>
        <taxon>Arthropoda</taxon>
        <taxon>Hexapoda</taxon>
        <taxon>Collembola</taxon>
        <taxon>Symphypleona</taxon>
        <taxon>Sminthuridae</taxon>
        <taxon>Allacma</taxon>
    </lineage>
</organism>